<dbReference type="AlphaFoldDB" id="A0AAJ5X8V8"/>
<keyword evidence="1" id="KW-0812">Transmembrane</keyword>
<feature type="transmembrane region" description="Helical" evidence="1">
    <location>
        <begin position="334"/>
        <end position="351"/>
    </location>
</feature>
<dbReference type="KEGG" id="acob:P0Y56_08005"/>
<keyword evidence="1" id="KW-0472">Membrane</keyword>
<name>A0AAJ5X8V8_9SPHN</name>
<dbReference type="EMBL" id="CP119316">
    <property type="protein sequence ID" value="WEK48224.1"/>
    <property type="molecule type" value="Genomic_DNA"/>
</dbReference>
<evidence type="ECO:0000313" key="2">
    <source>
        <dbReference type="EMBL" id="WEK48224.1"/>
    </source>
</evidence>
<organism evidence="2 3">
    <name type="scientific">Candidatus Andeanibacterium colombiense</name>
    <dbReference type="NCBI Taxonomy" id="3121345"/>
    <lineage>
        <taxon>Bacteria</taxon>
        <taxon>Pseudomonadati</taxon>
        <taxon>Pseudomonadota</taxon>
        <taxon>Alphaproteobacteria</taxon>
        <taxon>Sphingomonadales</taxon>
        <taxon>Sphingomonadaceae</taxon>
        <taxon>Candidatus Andeanibacterium</taxon>
    </lineage>
</organism>
<feature type="transmembrane region" description="Helical" evidence="1">
    <location>
        <begin position="12"/>
        <end position="31"/>
    </location>
</feature>
<gene>
    <name evidence="2" type="ORF">P0Y56_08005</name>
</gene>
<dbReference type="Proteomes" id="UP001218362">
    <property type="component" value="Chromosome"/>
</dbReference>
<accession>A0AAJ5X8V8</accession>
<evidence type="ECO:0000313" key="3">
    <source>
        <dbReference type="Proteomes" id="UP001218362"/>
    </source>
</evidence>
<feature type="transmembrane region" description="Helical" evidence="1">
    <location>
        <begin position="295"/>
        <end position="314"/>
    </location>
</feature>
<keyword evidence="1" id="KW-1133">Transmembrane helix</keyword>
<reference evidence="2" key="1">
    <citation type="submission" date="2023-03" db="EMBL/GenBank/DDBJ databases">
        <title>Andean soil-derived lignocellulolytic bacterial consortium as a source of novel taxa and putative plastic-active enzymes.</title>
        <authorList>
            <person name="Diaz-Garcia L."/>
            <person name="Chuvochina M."/>
            <person name="Feuerriegel G."/>
            <person name="Bunk B."/>
            <person name="Sproer C."/>
            <person name="Streit W.R."/>
            <person name="Rodriguez L.M."/>
            <person name="Overmann J."/>
            <person name="Jimenez D.J."/>
        </authorList>
    </citation>
    <scope>NUCLEOTIDE SEQUENCE</scope>
    <source>
        <strain evidence="2">MAG 26</strain>
    </source>
</reference>
<protein>
    <submittedName>
        <fullName evidence="2">DUF4350 domain-containing protein</fullName>
    </submittedName>
</protein>
<sequence>MSAGGQSFSPRAVLTLLVLGAAAFIGALYFIGAGDSREIRADGGGHGAGTGLNGYAALAGLLSAQGHEVHNIRSKAQLSERNLLILTPPDVIDGKKLQRLVDDRRHAGPTVIVLPKWSAIPADRLPGSKARHGWVLLGGASVPHWPDFYDDISVGLAPLKGEPAWRGGGLSGALPDRSQVLSGRGAMLEPLVTTPEGAVLAGYINDGGIHPKLEAMAGTAEDRLGEDDTLYPVVMVFEPDLMNNYGLADRTRAMLALRILEAASERENLPVAFDLTLNGYGESDNLLTLAFRPPFLAATLCFLIAALVVGWRAFRRFGPPVASASGLAIGRKQLAAGGIYALAAVSTFAFGKRELATNGAALIQRAKRLHLLGAPYAALVRTRVAQALGLKPSADVALTERTIDQLLERRGAAPEFAAQAEALRQARGPHELLRRAHALREIERNLSR</sequence>
<proteinExistence type="predicted"/>
<evidence type="ECO:0000256" key="1">
    <source>
        <dbReference type="SAM" id="Phobius"/>
    </source>
</evidence>